<dbReference type="PANTHER" id="PTHR43229:SF2">
    <property type="entry name" value="NODULATION PROTEIN J"/>
    <property type="match status" value="1"/>
</dbReference>
<evidence type="ECO:0000256" key="1">
    <source>
        <dbReference type="ARBA" id="ARBA00004141"/>
    </source>
</evidence>
<reference evidence="7 8" key="1">
    <citation type="journal article" date="2020" name="mSystems">
        <title>Defining Genomic and Predicted Metabolic Features of the Acetobacterium Genus.</title>
        <authorList>
            <person name="Ross D.E."/>
            <person name="Marshall C.W."/>
            <person name="Gulliver D."/>
            <person name="May H.D."/>
            <person name="Norman R.S."/>
        </authorList>
    </citation>
    <scope>NUCLEOTIDE SEQUENCE [LARGE SCALE GENOMIC DNA]</scope>
    <source>
        <strain evidence="7 8">DSM 4132</strain>
    </source>
</reference>
<protein>
    <recommendedName>
        <fullName evidence="5">Transport permease protein</fullName>
    </recommendedName>
</protein>
<feature type="domain" description="ABC transmembrane type-2" evidence="6">
    <location>
        <begin position="7"/>
        <end position="236"/>
    </location>
</feature>
<keyword evidence="4 5" id="KW-0472">Membrane</keyword>
<sequence length="238" mass="26065">MNTIFSLSLKSAAREPFLLFWSILVPIGGTLVLGFLVGTSDYAINITTGMMATGILFYAFTTTVFSLLGQRRRGVYQLLKVTPMPLSRYIISVSGAWTLVSLICAMLVLMVGGVFFHLDLALASVLKMGTVCVLGAMGYVFFSFFVSGLFQTEAQTSIATNLIAMPLLLGSDAFYSLEAAPDWIKTVILLNPFQWLLNGLRSGFNSNNRDWAISAITLLIFRGIALFLAVRSFKSSDY</sequence>
<dbReference type="RefSeq" id="WP_186893446.1">
    <property type="nucleotide sequence ID" value="NZ_WJBE01000003.1"/>
</dbReference>
<dbReference type="InterPro" id="IPR051784">
    <property type="entry name" value="Nod_factor_ABC_transporter"/>
</dbReference>
<name>A0ABR6YUJ8_9FIRM</name>
<dbReference type="Pfam" id="PF01061">
    <property type="entry name" value="ABC2_membrane"/>
    <property type="match status" value="1"/>
</dbReference>
<gene>
    <name evidence="7" type="ORF">GH811_04340</name>
</gene>
<evidence type="ECO:0000259" key="6">
    <source>
        <dbReference type="PROSITE" id="PS51012"/>
    </source>
</evidence>
<dbReference type="PROSITE" id="PS51012">
    <property type="entry name" value="ABC_TM2"/>
    <property type="match status" value="1"/>
</dbReference>
<comment type="similarity">
    <text evidence="5">Belongs to the ABC-2 integral membrane protein family.</text>
</comment>
<dbReference type="PANTHER" id="PTHR43229">
    <property type="entry name" value="NODULATION PROTEIN J"/>
    <property type="match status" value="1"/>
</dbReference>
<keyword evidence="3 5" id="KW-1133">Transmembrane helix</keyword>
<feature type="transmembrane region" description="Helical" evidence="5">
    <location>
        <begin position="89"/>
        <end position="116"/>
    </location>
</feature>
<comment type="subcellular location">
    <subcellularLocation>
        <location evidence="5">Cell membrane</location>
        <topology evidence="5">Multi-pass membrane protein</topology>
    </subcellularLocation>
    <subcellularLocation>
        <location evidence="1">Membrane</location>
        <topology evidence="1">Multi-pass membrane protein</topology>
    </subcellularLocation>
</comment>
<feature type="transmembrane region" description="Helical" evidence="5">
    <location>
        <begin position="128"/>
        <end position="146"/>
    </location>
</feature>
<comment type="caution">
    <text evidence="7">The sequence shown here is derived from an EMBL/GenBank/DDBJ whole genome shotgun (WGS) entry which is preliminary data.</text>
</comment>
<dbReference type="InterPro" id="IPR047817">
    <property type="entry name" value="ABC2_TM_bact-type"/>
</dbReference>
<evidence type="ECO:0000256" key="2">
    <source>
        <dbReference type="ARBA" id="ARBA00022692"/>
    </source>
</evidence>
<feature type="transmembrane region" description="Helical" evidence="5">
    <location>
        <begin position="17"/>
        <end position="36"/>
    </location>
</feature>
<dbReference type="InterPro" id="IPR000412">
    <property type="entry name" value="ABC_2_transport"/>
</dbReference>
<comment type="caution">
    <text evidence="5">Lacks conserved residue(s) required for the propagation of feature annotation.</text>
</comment>
<evidence type="ECO:0000256" key="5">
    <source>
        <dbReference type="RuleBase" id="RU361157"/>
    </source>
</evidence>
<proteinExistence type="inferred from homology"/>
<evidence type="ECO:0000313" key="7">
    <source>
        <dbReference type="EMBL" id="MBC3898844.1"/>
    </source>
</evidence>
<dbReference type="PIRSF" id="PIRSF006648">
    <property type="entry name" value="DrrB"/>
    <property type="match status" value="1"/>
</dbReference>
<feature type="transmembrane region" description="Helical" evidence="5">
    <location>
        <begin position="211"/>
        <end position="230"/>
    </location>
</feature>
<evidence type="ECO:0000256" key="3">
    <source>
        <dbReference type="ARBA" id="ARBA00022989"/>
    </source>
</evidence>
<accession>A0ABR6YUJ8</accession>
<keyword evidence="5" id="KW-1003">Cell membrane</keyword>
<feature type="transmembrane region" description="Helical" evidence="5">
    <location>
        <begin position="42"/>
        <end position="68"/>
    </location>
</feature>
<organism evidence="7 8">
    <name type="scientific">Acetobacterium malicum</name>
    <dbReference type="NCBI Taxonomy" id="52692"/>
    <lineage>
        <taxon>Bacteria</taxon>
        <taxon>Bacillati</taxon>
        <taxon>Bacillota</taxon>
        <taxon>Clostridia</taxon>
        <taxon>Eubacteriales</taxon>
        <taxon>Eubacteriaceae</taxon>
        <taxon>Acetobacterium</taxon>
    </lineage>
</organism>
<evidence type="ECO:0000313" key="8">
    <source>
        <dbReference type="Proteomes" id="UP000622405"/>
    </source>
</evidence>
<dbReference type="InterPro" id="IPR013525">
    <property type="entry name" value="ABC2_TM"/>
</dbReference>
<dbReference type="EMBL" id="WJBE01000003">
    <property type="protein sequence ID" value="MBC3898844.1"/>
    <property type="molecule type" value="Genomic_DNA"/>
</dbReference>
<keyword evidence="2 5" id="KW-0812">Transmembrane</keyword>
<dbReference type="Proteomes" id="UP000622405">
    <property type="component" value="Unassembled WGS sequence"/>
</dbReference>
<keyword evidence="5" id="KW-0813">Transport</keyword>
<keyword evidence="8" id="KW-1185">Reference proteome</keyword>
<evidence type="ECO:0000256" key="4">
    <source>
        <dbReference type="ARBA" id="ARBA00023136"/>
    </source>
</evidence>